<dbReference type="InterPro" id="IPR037006">
    <property type="entry name" value="CheA-like_homodim_sf"/>
</dbReference>
<dbReference type="PROSITE" id="PS50851">
    <property type="entry name" value="CHEW"/>
    <property type="match status" value="1"/>
</dbReference>
<keyword evidence="19" id="KW-1185">Reference proteome</keyword>
<evidence type="ECO:0000256" key="10">
    <source>
        <dbReference type="ARBA" id="ARBA00023012"/>
    </source>
</evidence>
<dbReference type="SMART" id="SM00387">
    <property type="entry name" value="HATPase_c"/>
    <property type="match status" value="1"/>
</dbReference>
<dbReference type="PROSITE" id="PS50894">
    <property type="entry name" value="HPT"/>
    <property type="match status" value="1"/>
</dbReference>
<evidence type="ECO:0000313" key="18">
    <source>
        <dbReference type="EMBL" id="MFC4308287.1"/>
    </source>
</evidence>
<dbReference type="InterPro" id="IPR005467">
    <property type="entry name" value="His_kinase_dom"/>
</dbReference>
<evidence type="ECO:0000256" key="4">
    <source>
        <dbReference type="ARBA" id="ARBA00022500"/>
    </source>
</evidence>
<keyword evidence="8" id="KW-0418">Kinase</keyword>
<evidence type="ECO:0000256" key="5">
    <source>
        <dbReference type="ARBA" id="ARBA00022553"/>
    </source>
</evidence>
<gene>
    <name evidence="18" type="ORF">ACFPN2_04260</name>
</gene>
<comment type="catalytic activity">
    <reaction evidence="1">
        <text>ATP + protein L-histidine = ADP + protein N-phospho-L-histidine.</text>
        <dbReference type="EC" id="2.7.13.3"/>
    </reaction>
</comment>
<dbReference type="Gene3D" id="2.30.30.40">
    <property type="entry name" value="SH3 Domains"/>
    <property type="match status" value="1"/>
</dbReference>
<evidence type="ECO:0000256" key="3">
    <source>
        <dbReference type="ARBA" id="ARBA00021495"/>
    </source>
</evidence>
<dbReference type="CDD" id="cd16916">
    <property type="entry name" value="HATPase_CheA-like"/>
    <property type="match status" value="1"/>
</dbReference>
<sequence>MAIDLAQFHDAFFEESFEALDSMEAALLKLNLGAPEPELIGTIFRVAHSIKGGSATFGFSEVASFTHTCETLLDELRANRMQVTRHVTDLLLKSVDVMREMLRSVQRKEPIDAQKVADLQFDLELAIAQKNQAAPAAPAAAPVVEAAPAVAVEAAKPGFAHRWRISFRPYPQLFVHGNDPLRMIRELSELGELSVKLDGNALPSLEELEPESCYLAWDLTLDTEAAKEVVNGVFDWAEGDCDLKITEEEVPVQAAAPVAAAAPAPEAKPSNVVNIADAKPAEAPKDAPHPAAAAAVHEGPKASGPADGGSIRVSTEKIDELMNTVGELVITQSMLTQLGSKFTGHVAEQLRSGLATLERNVRELQESVMRVRMLPISFVFSRFPRMVRDLSGRLGKHVELKMTGDQTELDKTVMEKIGDPLVHLVRNSVDHGIEMPDVRAAAGKSQTGTVFLNAYHKGGAITVEVGDDGGGLNKDRILKKARERNLIGPNETLSDDQIYELIFMAGFSTAEQTTDISGRGVGMDVVRRNIKELGGTIEVRSEYGKGSRFIITLPLTLAIVDGQSVAVGGETYIVPLITIIESLQLKQGMVNRVAGQGEVFWFRDGYVPVVRLHEVFGATPRTTQLHEGLIMVVEGEGRKVGLFVDDLLGQQQVVIKSLETNFRRVDGVSGATILGDGAVALILDVPGLIRVATQRLAA</sequence>
<dbReference type="SUPFAM" id="SSF55874">
    <property type="entry name" value="ATPase domain of HSP90 chaperone/DNA topoisomerase II/histidine kinase"/>
    <property type="match status" value="1"/>
</dbReference>
<feature type="domain" description="Histidine kinase" evidence="15">
    <location>
        <begin position="316"/>
        <end position="557"/>
    </location>
</feature>
<evidence type="ECO:0000256" key="9">
    <source>
        <dbReference type="ARBA" id="ARBA00022840"/>
    </source>
</evidence>
<organism evidence="18 19">
    <name type="scientific">Steroidobacter flavus</name>
    <dbReference type="NCBI Taxonomy" id="1842136"/>
    <lineage>
        <taxon>Bacteria</taxon>
        <taxon>Pseudomonadati</taxon>
        <taxon>Pseudomonadota</taxon>
        <taxon>Gammaproteobacteria</taxon>
        <taxon>Steroidobacterales</taxon>
        <taxon>Steroidobacteraceae</taxon>
        <taxon>Steroidobacter</taxon>
    </lineage>
</organism>
<keyword evidence="10" id="KW-0902">Two-component regulatory system</keyword>
<dbReference type="RefSeq" id="WP_380595362.1">
    <property type="nucleotide sequence ID" value="NZ_JBHSDU010000002.1"/>
</dbReference>
<dbReference type="Gene3D" id="3.30.565.10">
    <property type="entry name" value="Histidine kinase-like ATPase, C-terminal domain"/>
    <property type="match status" value="1"/>
</dbReference>
<dbReference type="PANTHER" id="PTHR43395">
    <property type="entry name" value="SENSOR HISTIDINE KINASE CHEA"/>
    <property type="match status" value="1"/>
</dbReference>
<evidence type="ECO:0000256" key="13">
    <source>
        <dbReference type="SAM" id="Coils"/>
    </source>
</evidence>
<dbReference type="Proteomes" id="UP001595904">
    <property type="component" value="Unassembled WGS sequence"/>
</dbReference>
<evidence type="ECO:0000313" key="19">
    <source>
        <dbReference type="Proteomes" id="UP001595904"/>
    </source>
</evidence>
<accession>A0ABV8SL91</accession>
<dbReference type="EC" id="2.7.13.3" evidence="2"/>
<dbReference type="InterPro" id="IPR051315">
    <property type="entry name" value="Bact_Chemotaxis_CheA"/>
</dbReference>
<name>A0ABV8SL91_9GAMM</name>
<dbReference type="InterPro" id="IPR036097">
    <property type="entry name" value="HisK_dim/P_sf"/>
</dbReference>
<keyword evidence="13" id="KW-0175">Coiled coil</keyword>
<feature type="modified residue" description="Phosphohistidine" evidence="12">
    <location>
        <position position="48"/>
    </location>
</feature>
<dbReference type="SUPFAM" id="SSF50341">
    <property type="entry name" value="CheW-like"/>
    <property type="match status" value="1"/>
</dbReference>
<dbReference type="SUPFAM" id="SSF47226">
    <property type="entry name" value="Histidine-containing phosphotransfer domain, HPT domain"/>
    <property type="match status" value="1"/>
</dbReference>
<feature type="region of interest" description="Disordered" evidence="14">
    <location>
        <begin position="281"/>
        <end position="310"/>
    </location>
</feature>
<dbReference type="SMART" id="SM00073">
    <property type="entry name" value="HPT"/>
    <property type="match status" value="1"/>
</dbReference>
<evidence type="ECO:0000256" key="7">
    <source>
        <dbReference type="ARBA" id="ARBA00022741"/>
    </source>
</evidence>
<dbReference type="PANTHER" id="PTHR43395:SF10">
    <property type="entry name" value="CHEMOTAXIS PROTEIN CHEA"/>
    <property type="match status" value="1"/>
</dbReference>
<evidence type="ECO:0000256" key="8">
    <source>
        <dbReference type="ARBA" id="ARBA00022777"/>
    </source>
</evidence>
<dbReference type="Pfam" id="PF01627">
    <property type="entry name" value="Hpt"/>
    <property type="match status" value="1"/>
</dbReference>
<evidence type="ECO:0000256" key="12">
    <source>
        <dbReference type="PROSITE-ProRule" id="PRU00110"/>
    </source>
</evidence>
<dbReference type="Pfam" id="PF01584">
    <property type="entry name" value="CheW"/>
    <property type="match status" value="1"/>
</dbReference>
<reference evidence="19" key="1">
    <citation type="journal article" date="2019" name="Int. J. Syst. Evol. Microbiol.">
        <title>The Global Catalogue of Microorganisms (GCM) 10K type strain sequencing project: providing services to taxonomists for standard genome sequencing and annotation.</title>
        <authorList>
            <consortium name="The Broad Institute Genomics Platform"/>
            <consortium name="The Broad Institute Genome Sequencing Center for Infectious Disease"/>
            <person name="Wu L."/>
            <person name="Ma J."/>
        </authorList>
    </citation>
    <scope>NUCLEOTIDE SEQUENCE [LARGE SCALE GENOMIC DNA]</scope>
    <source>
        <strain evidence="19">CGMCC 1.10759</strain>
    </source>
</reference>
<protein>
    <recommendedName>
        <fullName evidence="3">Chemotaxis protein CheA</fullName>
        <ecNumber evidence="2">2.7.13.3</ecNumber>
    </recommendedName>
</protein>
<proteinExistence type="predicted"/>
<dbReference type="SUPFAM" id="SSF47384">
    <property type="entry name" value="Homodimeric domain of signal transducing histidine kinase"/>
    <property type="match status" value="1"/>
</dbReference>
<comment type="caution">
    <text evidence="18">The sequence shown here is derived from an EMBL/GenBank/DDBJ whole genome shotgun (WGS) entry which is preliminary data.</text>
</comment>
<dbReference type="InterPro" id="IPR008207">
    <property type="entry name" value="Sig_transdc_His_kin_Hpt_dom"/>
</dbReference>
<dbReference type="CDD" id="cd00088">
    <property type="entry name" value="HPT"/>
    <property type="match status" value="1"/>
</dbReference>
<keyword evidence="9" id="KW-0067">ATP-binding</keyword>
<dbReference type="InterPro" id="IPR036890">
    <property type="entry name" value="HATPase_C_sf"/>
</dbReference>
<dbReference type="Gene3D" id="1.10.287.560">
    <property type="entry name" value="Histidine kinase CheA-like, homodimeric domain"/>
    <property type="match status" value="1"/>
</dbReference>
<dbReference type="Gene3D" id="1.20.120.160">
    <property type="entry name" value="HPT domain"/>
    <property type="match status" value="1"/>
</dbReference>
<evidence type="ECO:0000259" key="15">
    <source>
        <dbReference type="PROSITE" id="PS50109"/>
    </source>
</evidence>
<keyword evidence="5 12" id="KW-0597">Phosphoprotein</keyword>
<evidence type="ECO:0000256" key="2">
    <source>
        <dbReference type="ARBA" id="ARBA00012438"/>
    </source>
</evidence>
<evidence type="ECO:0000256" key="6">
    <source>
        <dbReference type="ARBA" id="ARBA00022679"/>
    </source>
</evidence>
<dbReference type="PRINTS" id="PR00344">
    <property type="entry name" value="BCTRLSENSOR"/>
</dbReference>
<dbReference type="GO" id="GO:0004673">
    <property type="term" value="F:protein histidine kinase activity"/>
    <property type="evidence" value="ECO:0007669"/>
    <property type="project" value="UniProtKB-EC"/>
</dbReference>
<dbReference type="InterPro" id="IPR004358">
    <property type="entry name" value="Sig_transdc_His_kin-like_C"/>
</dbReference>
<evidence type="ECO:0000259" key="16">
    <source>
        <dbReference type="PROSITE" id="PS50851"/>
    </source>
</evidence>
<evidence type="ECO:0000259" key="17">
    <source>
        <dbReference type="PROSITE" id="PS50894"/>
    </source>
</evidence>
<dbReference type="SMART" id="SM00260">
    <property type="entry name" value="CheW"/>
    <property type="match status" value="1"/>
</dbReference>
<dbReference type="EMBL" id="JBHSDU010000002">
    <property type="protein sequence ID" value="MFC4308287.1"/>
    <property type="molecule type" value="Genomic_DNA"/>
</dbReference>
<dbReference type="InterPro" id="IPR004105">
    <property type="entry name" value="CheA-like_dim"/>
</dbReference>
<dbReference type="InterPro" id="IPR002545">
    <property type="entry name" value="CheW-lke_dom"/>
</dbReference>
<comment type="function">
    <text evidence="11">Involved in the transmission of sensory signals from the chemoreceptors to the flagellar motors. CheA is autophosphorylated; it can transfer its phosphate group to either CheB or CheY.</text>
</comment>
<keyword evidence="6 18" id="KW-0808">Transferase</keyword>
<keyword evidence="7" id="KW-0547">Nucleotide-binding</keyword>
<dbReference type="Pfam" id="PF02518">
    <property type="entry name" value="HATPase_c"/>
    <property type="match status" value="1"/>
</dbReference>
<dbReference type="SMART" id="SM01231">
    <property type="entry name" value="H-kinase_dim"/>
    <property type="match status" value="1"/>
</dbReference>
<dbReference type="PROSITE" id="PS50109">
    <property type="entry name" value="HIS_KIN"/>
    <property type="match status" value="1"/>
</dbReference>
<dbReference type="InterPro" id="IPR036641">
    <property type="entry name" value="HPT_dom_sf"/>
</dbReference>
<evidence type="ECO:0000256" key="11">
    <source>
        <dbReference type="ARBA" id="ARBA00035100"/>
    </source>
</evidence>
<feature type="domain" description="CheW-like" evidence="16">
    <location>
        <begin position="559"/>
        <end position="694"/>
    </location>
</feature>
<dbReference type="InterPro" id="IPR036061">
    <property type="entry name" value="CheW-like_dom_sf"/>
</dbReference>
<feature type="coiled-coil region" evidence="13">
    <location>
        <begin position="347"/>
        <end position="374"/>
    </location>
</feature>
<keyword evidence="4" id="KW-0145">Chemotaxis</keyword>
<dbReference type="InterPro" id="IPR003594">
    <property type="entry name" value="HATPase_dom"/>
</dbReference>
<dbReference type="Pfam" id="PF02895">
    <property type="entry name" value="H-kinase_dim"/>
    <property type="match status" value="1"/>
</dbReference>
<evidence type="ECO:0000256" key="14">
    <source>
        <dbReference type="SAM" id="MobiDB-lite"/>
    </source>
</evidence>
<evidence type="ECO:0000256" key="1">
    <source>
        <dbReference type="ARBA" id="ARBA00000085"/>
    </source>
</evidence>
<feature type="domain" description="HPt" evidence="17">
    <location>
        <begin position="1"/>
        <end position="105"/>
    </location>
</feature>
<dbReference type="CDD" id="cd00731">
    <property type="entry name" value="CheA_reg"/>
    <property type="match status" value="1"/>
</dbReference>